<evidence type="ECO:0000313" key="2">
    <source>
        <dbReference type="Proteomes" id="UP000252519"/>
    </source>
</evidence>
<proteinExistence type="predicted"/>
<reference evidence="1 2" key="1">
    <citation type="submission" date="2014-10" db="EMBL/GenBank/DDBJ databases">
        <title>Draft genome of the hookworm Ancylostoma caninum.</title>
        <authorList>
            <person name="Mitreva M."/>
        </authorList>
    </citation>
    <scope>NUCLEOTIDE SEQUENCE [LARGE SCALE GENOMIC DNA]</scope>
    <source>
        <strain evidence="1 2">Baltimore</strain>
    </source>
</reference>
<dbReference type="STRING" id="29170.A0A368G1X2"/>
<dbReference type="Gene3D" id="3.40.50.2300">
    <property type="match status" value="1"/>
</dbReference>
<accession>A0A368G1X2</accession>
<name>A0A368G1X2_ANCCA</name>
<evidence type="ECO:0008006" key="3">
    <source>
        <dbReference type="Google" id="ProtNLM"/>
    </source>
</evidence>
<protein>
    <recommendedName>
        <fullName evidence="3">Receptor ligand binding region domain-containing protein</fullName>
    </recommendedName>
</protein>
<organism evidence="1 2">
    <name type="scientific">Ancylostoma caninum</name>
    <name type="common">Dog hookworm</name>
    <dbReference type="NCBI Taxonomy" id="29170"/>
    <lineage>
        <taxon>Eukaryota</taxon>
        <taxon>Metazoa</taxon>
        <taxon>Ecdysozoa</taxon>
        <taxon>Nematoda</taxon>
        <taxon>Chromadorea</taxon>
        <taxon>Rhabditida</taxon>
        <taxon>Rhabditina</taxon>
        <taxon>Rhabditomorpha</taxon>
        <taxon>Strongyloidea</taxon>
        <taxon>Ancylostomatidae</taxon>
        <taxon>Ancylostomatinae</taxon>
        <taxon>Ancylostoma</taxon>
    </lineage>
</organism>
<dbReference type="EMBL" id="JOJR01000449">
    <property type="protein sequence ID" value="RCN37688.1"/>
    <property type="molecule type" value="Genomic_DNA"/>
</dbReference>
<comment type="caution">
    <text evidence="1">The sequence shown here is derived from an EMBL/GenBank/DDBJ whole genome shotgun (WGS) entry which is preliminary data.</text>
</comment>
<dbReference type="Proteomes" id="UP000252519">
    <property type="component" value="Unassembled WGS sequence"/>
</dbReference>
<keyword evidence="2" id="KW-1185">Reference proteome</keyword>
<evidence type="ECO:0000313" key="1">
    <source>
        <dbReference type="EMBL" id="RCN37688.1"/>
    </source>
</evidence>
<sequence>MLCDAKDSWTDGSRMNDAIRKLNARQQLTGDIRFDSGGERENLVYYGIGRINSQFVKVLFSLNANIMSK</sequence>
<dbReference type="AlphaFoldDB" id="A0A368G1X2"/>
<dbReference type="OrthoDB" id="5826794at2759"/>
<gene>
    <name evidence="1" type="ORF">ANCCAN_16390</name>
</gene>